<name>A0A382IQ15_9ZZZZ</name>
<dbReference type="PANTHER" id="PTHR42966:SF1">
    <property type="entry name" value="SIALIC ACID SYNTHASE"/>
    <property type="match status" value="1"/>
</dbReference>
<dbReference type="InterPro" id="IPR013785">
    <property type="entry name" value="Aldolase_TIM"/>
</dbReference>
<feature type="domain" description="PseI/NeuA/B-like" evidence="1">
    <location>
        <begin position="19"/>
        <end position="251"/>
    </location>
</feature>
<dbReference type="Gene3D" id="3.20.20.70">
    <property type="entry name" value="Aldolase class I"/>
    <property type="match status" value="1"/>
</dbReference>
<dbReference type="Pfam" id="PF03102">
    <property type="entry name" value="NeuB"/>
    <property type="match status" value="1"/>
</dbReference>
<dbReference type="GO" id="GO:0016051">
    <property type="term" value="P:carbohydrate biosynthetic process"/>
    <property type="evidence" value="ECO:0007669"/>
    <property type="project" value="InterPro"/>
</dbReference>
<feature type="non-terminal residue" evidence="2">
    <location>
        <position position="255"/>
    </location>
</feature>
<dbReference type="GO" id="GO:0047444">
    <property type="term" value="F:N-acylneuraminate-9-phosphate synthase activity"/>
    <property type="evidence" value="ECO:0007669"/>
    <property type="project" value="TreeGrafter"/>
</dbReference>
<gene>
    <name evidence="2" type="ORF">METZ01_LOCUS254131</name>
</gene>
<dbReference type="PANTHER" id="PTHR42966">
    <property type="entry name" value="N-ACETYLNEURAMINATE SYNTHASE"/>
    <property type="match status" value="1"/>
</dbReference>
<sequence>MVAEIGNNHEGSVDVAHQLVQAAADSGVDIVKFQTFRTDWFVAKEDSDRFNRLKSFELSISEFRELSDHAHDLDVAFMSTPLDLNSVVELTPFVDAFKVASVDNDWHPLIDSICATGRPLVISTGLTDLTAAEKASRYVNDQWGRNHQSGQLALLHCVSAYPTPAEAANVRAITSMQSIQGCEIGYSDHTLGTSACLAAIALGATIVEKHFTLDKTYSSFRDHLLSADPDEMRELVDAALHLQQILGDGKKVISA</sequence>
<dbReference type="InterPro" id="IPR051690">
    <property type="entry name" value="PseI-like"/>
</dbReference>
<accession>A0A382IQ15</accession>
<dbReference type="SUPFAM" id="SSF51569">
    <property type="entry name" value="Aldolase"/>
    <property type="match status" value="1"/>
</dbReference>
<dbReference type="InterPro" id="IPR013132">
    <property type="entry name" value="PseI/NeuA/B-like_N"/>
</dbReference>
<dbReference type="EMBL" id="UINC01068558">
    <property type="protein sequence ID" value="SVC01277.1"/>
    <property type="molecule type" value="Genomic_DNA"/>
</dbReference>
<dbReference type="AlphaFoldDB" id="A0A382IQ15"/>
<proteinExistence type="predicted"/>
<evidence type="ECO:0000259" key="1">
    <source>
        <dbReference type="Pfam" id="PF03102"/>
    </source>
</evidence>
<protein>
    <recommendedName>
        <fullName evidence="1">PseI/NeuA/B-like domain-containing protein</fullName>
    </recommendedName>
</protein>
<organism evidence="2">
    <name type="scientific">marine metagenome</name>
    <dbReference type="NCBI Taxonomy" id="408172"/>
    <lineage>
        <taxon>unclassified sequences</taxon>
        <taxon>metagenomes</taxon>
        <taxon>ecological metagenomes</taxon>
    </lineage>
</organism>
<reference evidence="2" key="1">
    <citation type="submission" date="2018-05" db="EMBL/GenBank/DDBJ databases">
        <authorList>
            <person name="Lanie J.A."/>
            <person name="Ng W.-L."/>
            <person name="Kazmierczak K.M."/>
            <person name="Andrzejewski T.M."/>
            <person name="Davidsen T.M."/>
            <person name="Wayne K.J."/>
            <person name="Tettelin H."/>
            <person name="Glass J.I."/>
            <person name="Rusch D."/>
            <person name="Podicherti R."/>
            <person name="Tsui H.-C.T."/>
            <person name="Winkler M.E."/>
        </authorList>
    </citation>
    <scope>NUCLEOTIDE SEQUENCE</scope>
</reference>
<evidence type="ECO:0000313" key="2">
    <source>
        <dbReference type="EMBL" id="SVC01277.1"/>
    </source>
</evidence>